<protein>
    <submittedName>
        <fullName evidence="1">Uncharacterized protein</fullName>
    </submittedName>
</protein>
<comment type="caution">
    <text evidence="1">The sequence shown here is derived from an EMBL/GenBank/DDBJ whole genome shotgun (WGS) entry which is preliminary data.</text>
</comment>
<evidence type="ECO:0000313" key="2">
    <source>
        <dbReference type="Proteomes" id="UP000468650"/>
    </source>
</evidence>
<keyword evidence="2" id="KW-1185">Reference proteome</keyword>
<dbReference type="AlphaFoldDB" id="A0A6N6RFL4"/>
<evidence type="ECO:0000313" key="1">
    <source>
        <dbReference type="EMBL" id="KAB2809951.1"/>
    </source>
</evidence>
<sequence>MRLLYSILFALGCLVSYGQNQIDIRILDLKPNSESIEMEYETVDAESNGPSTSTFVVSRAPSLNLPPDLTVYIIHERLGLIRTHIRDLLNQGPSAWKNVHFRLHLENDQPVKLEQLYKP</sequence>
<dbReference type="RefSeq" id="WP_151667451.1">
    <property type="nucleotide sequence ID" value="NZ_WBVO01000006.1"/>
</dbReference>
<accession>A0A6N6RFL4</accession>
<reference evidence="1 2" key="1">
    <citation type="submission" date="2019-09" db="EMBL/GenBank/DDBJ databases">
        <title>Genomes of family Cryomorphaceae.</title>
        <authorList>
            <person name="Bowman J.P."/>
        </authorList>
    </citation>
    <scope>NUCLEOTIDE SEQUENCE [LARGE SCALE GENOMIC DNA]</scope>
    <source>
        <strain evidence="1 2">LMG 25704</strain>
    </source>
</reference>
<dbReference type="Proteomes" id="UP000468650">
    <property type="component" value="Unassembled WGS sequence"/>
</dbReference>
<gene>
    <name evidence="1" type="ORF">F8C67_08710</name>
</gene>
<organism evidence="1 2">
    <name type="scientific">Phaeocystidibacter luteus</name>
    <dbReference type="NCBI Taxonomy" id="911197"/>
    <lineage>
        <taxon>Bacteria</taxon>
        <taxon>Pseudomonadati</taxon>
        <taxon>Bacteroidota</taxon>
        <taxon>Flavobacteriia</taxon>
        <taxon>Flavobacteriales</taxon>
        <taxon>Phaeocystidibacteraceae</taxon>
        <taxon>Phaeocystidibacter</taxon>
    </lineage>
</organism>
<proteinExistence type="predicted"/>
<name>A0A6N6RFL4_9FLAO</name>
<dbReference type="EMBL" id="WBVO01000006">
    <property type="protein sequence ID" value="KAB2809951.1"/>
    <property type="molecule type" value="Genomic_DNA"/>
</dbReference>